<name>A0A644YUY1_9ZZZZ</name>
<evidence type="ECO:0000313" key="2">
    <source>
        <dbReference type="EMBL" id="MPM32346.1"/>
    </source>
</evidence>
<dbReference type="SUPFAM" id="SSF51735">
    <property type="entry name" value="NAD(P)-binding Rossmann-fold domains"/>
    <property type="match status" value="1"/>
</dbReference>
<evidence type="ECO:0000259" key="1">
    <source>
        <dbReference type="Pfam" id="PF01370"/>
    </source>
</evidence>
<dbReference type="AlphaFoldDB" id="A0A644YUY1"/>
<feature type="domain" description="NAD-dependent epimerase/dehydratase" evidence="1">
    <location>
        <begin position="3"/>
        <end position="109"/>
    </location>
</feature>
<dbReference type="EMBL" id="VSSQ01006334">
    <property type="protein sequence ID" value="MPM32346.1"/>
    <property type="molecule type" value="Genomic_DNA"/>
</dbReference>
<sequence>MKILITGSNGYIGSRLVTLLLEQGCELYCCVRNLSKVTPQNNPKIHYIEVDFLKRVTLENIPNEIDVAYYLIHSMADSGKNFSYLETLSALNFREAINSTNTKQVIYLGGIANQKDLSPHLKSRAKVEEILSEGDYSLTAIRAGIIIGKGGSSYQIIKDLVEKLPIMIAPKWLNTKTQPIALRESCIVYRQ</sequence>
<dbReference type="Gene3D" id="3.40.50.720">
    <property type="entry name" value="NAD(P)-binding Rossmann-like Domain"/>
    <property type="match status" value="1"/>
</dbReference>
<dbReference type="PANTHER" id="PTHR48079">
    <property type="entry name" value="PROTEIN YEEZ"/>
    <property type="match status" value="1"/>
</dbReference>
<dbReference type="GO" id="GO:0004029">
    <property type="term" value="F:aldehyde dehydrogenase (NAD+) activity"/>
    <property type="evidence" value="ECO:0007669"/>
    <property type="project" value="TreeGrafter"/>
</dbReference>
<organism evidence="2">
    <name type="scientific">bioreactor metagenome</name>
    <dbReference type="NCBI Taxonomy" id="1076179"/>
    <lineage>
        <taxon>unclassified sequences</taxon>
        <taxon>metagenomes</taxon>
        <taxon>ecological metagenomes</taxon>
    </lineage>
</organism>
<dbReference type="Pfam" id="PF01370">
    <property type="entry name" value="Epimerase"/>
    <property type="match status" value="1"/>
</dbReference>
<gene>
    <name evidence="2" type="ORF">SDC9_78908</name>
</gene>
<dbReference type="InterPro" id="IPR001509">
    <property type="entry name" value="Epimerase_deHydtase"/>
</dbReference>
<protein>
    <recommendedName>
        <fullName evidence="1">NAD-dependent epimerase/dehydratase domain-containing protein</fullName>
    </recommendedName>
</protein>
<dbReference type="PANTHER" id="PTHR48079:SF6">
    <property type="entry name" value="NAD(P)-BINDING DOMAIN-CONTAINING PROTEIN-RELATED"/>
    <property type="match status" value="1"/>
</dbReference>
<dbReference type="InterPro" id="IPR036291">
    <property type="entry name" value="NAD(P)-bd_dom_sf"/>
</dbReference>
<dbReference type="GO" id="GO:0005737">
    <property type="term" value="C:cytoplasm"/>
    <property type="evidence" value="ECO:0007669"/>
    <property type="project" value="TreeGrafter"/>
</dbReference>
<reference evidence="2" key="1">
    <citation type="submission" date="2019-08" db="EMBL/GenBank/DDBJ databases">
        <authorList>
            <person name="Kucharzyk K."/>
            <person name="Murdoch R.W."/>
            <person name="Higgins S."/>
            <person name="Loffler F."/>
        </authorList>
    </citation>
    <scope>NUCLEOTIDE SEQUENCE</scope>
</reference>
<proteinExistence type="predicted"/>
<dbReference type="InterPro" id="IPR051783">
    <property type="entry name" value="NAD(P)-dependent_oxidoreduct"/>
</dbReference>
<accession>A0A644YUY1</accession>
<comment type="caution">
    <text evidence="2">The sequence shown here is derived from an EMBL/GenBank/DDBJ whole genome shotgun (WGS) entry which is preliminary data.</text>
</comment>